<dbReference type="EC" id="2.5.1.-" evidence="4"/>
<evidence type="ECO:0000313" key="5">
    <source>
        <dbReference type="EMBL" id="KAG5679641.1"/>
    </source>
</evidence>
<evidence type="ECO:0000256" key="1">
    <source>
        <dbReference type="ARBA" id="ARBA00005432"/>
    </source>
</evidence>
<dbReference type="NCBIfam" id="TIGR00055">
    <property type="entry name" value="uppS"/>
    <property type="match status" value="1"/>
</dbReference>
<dbReference type="GO" id="GO:0016094">
    <property type="term" value="P:polyprenol biosynthetic process"/>
    <property type="evidence" value="ECO:0007669"/>
    <property type="project" value="TreeGrafter"/>
</dbReference>
<evidence type="ECO:0000256" key="2">
    <source>
        <dbReference type="ARBA" id="ARBA00022679"/>
    </source>
</evidence>
<accession>A0A9J6CBW5</accession>
<name>A0A9J6CBW5_POLVA</name>
<dbReference type="PANTHER" id="PTHR10291:SF43">
    <property type="entry name" value="DEHYDRODOLICHYL DIPHOSPHATE SYNTHASE COMPLEX SUBUNIT DHDDS"/>
    <property type="match status" value="1"/>
</dbReference>
<comment type="catalytic activity">
    <reaction evidence="3">
        <text>n isopentenyl diphosphate + (2E,6E)-farnesyl diphosphate = a di-trans,poly-cis-polyprenyl diphosphate + n diphosphate</text>
        <dbReference type="Rhea" id="RHEA:53008"/>
        <dbReference type="Rhea" id="RHEA-COMP:19494"/>
        <dbReference type="ChEBI" id="CHEBI:33019"/>
        <dbReference type="ChEBI" id="CHEBI:128769"/>
        <dbReference type="ChEBI" id="CHEBI:136960"/>
        <dbReference type="ChEBI" id="CHEBI:175763"/>
        <dbReference type="EC" id="2.5.1.87"/>
    </reaction>
</comment>
<comment type="caution">
    <text evidence="5">The sequence shown here is derived from an EMBL/GenBank/DDBJ whole genome shotgun (WGS) entry which is preliminary data.</text>
</comment>
<dbReference type="InterPro" id="IPR036424">
    <property type="entry name" value="UPP_synth-like_sf"/>
</dbReference>
<dbReference type="Pfam" id="PF01255">
    <property type="entry name" value="Prenyltransf"/>
    <property type="match status" value="1"/>
</dbReference>
<dbReference type="FunFam" id="3.40.1180.10:FF:000024">
    <property type="entry name" value="Alkyl transferase"/>
    <property type="match status" value="1"/>
</dbReference>
<evidence type="ECO:0000256" key="4">
    <source>
        <dbReference type="RuleBase" id="RU363018"/>
    </source>
</evidence>
<dbReference type="GO" id="GO:0005783">
    <property type="term" value="C:endoplasmic reticulum"/>
    <property type="evidence" value="ECO:0007669"/>
    <property type="project" value="TreeGrafter"/>
</dbReference>
<dbReference type="OrthoDB" id="4173905at2759"/>
<dbReference type="SUPFAM" id="SSF64005">
    <property type="entry name" value="Undecaprenyl diphosphate synthase"/>
    <property type="match status" value="1"/>
</dbReference>
<dbReference type="GO" id="GO:0045547">
    <property type="term" value="F:ditrans,polycis-polyprenyl diphosphate synthase [(2E,6E)-farnesyl diphosphate specific] activity"/>
    <property type="evidence" value="ECO:0007669"/>
    <property type="project" value="UniProtKB-EC"/>
</dbReference>
<gene>
    <name evidence="5" type="ORF">PVAND_009198</name>
</gene>
<evidence type="ECO:0000256" key="3">
    <source>
        <dbReference type="ARBA" id="ARBA00047353"/>
    </source>
</evidence>
<dbReference type="GO" id="GO:1904423">
    <property type="term" value="C:dehydrodolichyl diphosphate synthase complex"/>
    <property type="evidence" value="ECO:0007669"/>
    <property type="project" value="TreeGrafter"/>
</dbReference>
<dbReference type="InterPro" id="IPR001441">
    <property type="entry name" value="UPP_synth-like"/>
</dbReference>
<reference evidence="5" key="1">
    <citation type="submission" date="2021-03" db="EMBL/GenBank/DDBJ databases">
        <title>Chromosome level genome of the anhydrobiotic midge Polypedilum vanderplanki.</title>
        <authorList>
            <person name="Yoshida Y."/>
            <person name="Kikawada T."/>
            <person name="Gusev O."/>
        </authorList>
    </citation>
    <scope>NUCLEOTIDE SEQUENCE</scope>
    <source>
        <strain evidence="5">NIAS01</strain>
        <tissue evidence="5">Whole body or cell culture</tissue>
    </source>
</reference>
<evidence type="ECO:0000313" key="6">
    <source>
        <dbReference type="Proteomes" id="UP001107558"/>
    </source>
</evidence>
<dbReference type="Proteomes" id="UP001107558">
    <property type="component" value="Chromosome 1"/>
</dbReference>
<dbReference type="CDD" id="cd00475">
    <property type="entry name" value="Cis_IPPS"/>
    <property type="match status" value="1"/>
</dbReference>
<dbReference type="PANTHER" id="PTHR10291">
    <property type="entry name" value="DEHYDRODOLICHYL DIPHOSPHATE SYNTHASE FAMILY MEMBER"/>
    <property type="match status" value="1"/>
</dbReference>
<dbReference type="EMBL" id="JADBJN010000001">
    <property type="protein sequence ID" value="KAG5679641.1"/>
    <property type="molecule type" value="Genomic_DNA"/>
</dbReference>
<keyword evidence="2 4" id="KW-0808">Transferase</keyword>
<proteinExistence type="inferred from homology"/>
<dbReference type="AlphaFoldDB" id="A0A9J6CBW5"/>
<dbReference type="Gene3D" id="3.40.1180.10">
    <property type="entry name" value="Decaprenyl diphosphate synthase-like"/>
    <property type="match status" value="1"/>
</dbReference>
<organism evidence="5 6">
    <name type="scientific">Polypedilum vanderplanki</name>
    <name type="common">Sleeping chironomid midge</name>
    <dbReference type="NCBI Taxonomy" id="319348"/>
    <lineage>
        <taxon>Eukaryota</taxon>
        <taxon>Metazoa</taxon>
        <taxon>Ecdysozoa</taxon>
        <taxon>Arthropoda</taxon>
        <taxon>Hexapoda</taxon>
        <taxon>Insecta</taxon>
        <taxon>Pterygota</taxon>
        <taxon>Neoptera</taxon>
        <taxon>Endopterygota</taxon>
        <taxon>Diptera</taxon>
        <taxon>Nematocera</taxon>
        <taxon>Chironomoidea</taxon>
        <taxon>Chironomidae</taxon>
        <taxon>Chironominae</taxon>
        <taxon>Polypedilum</taxon>
        <taxon>Polypedilum</taxon>
    </lineage>
</organism>
<sequence length="214" mass="24458">MSWIRNEELKLSFFENLAIKIIKQGPIPKHIAFIMDGNRRWATKFNLNKSEGHKFGFEKLSEALQWCLEIGIQEVTVYAFSIENFKRSQDEIDTLMGLAKEKFAKVLEEKDKLHEKGVKIRVVGNLDMLPNDVQKVVADAMLLTKDNSKSILNVAFAYTSRDEITNSIKTIVEGVENNELISEDLDNVLIDECMYTNQSSPVDLLVRTSGEMRL</sequence>
<protein>
    <recommendedName>
        <fullName evidence="4">Alkyl transferase</fullName>
        <ecNumber evidence="4">2.5.1.-</ecNumber>
    </recommendedName>
</protein>
<keyword evidence="6" id="KW-1185">Reference proteome</keyword>
<comment type="similarity">
    <text evidence="1 4">Belongs to the UPP synthase family.</text>
</comment>